<feature type="domain" description="VOC" evidence="1">
    <location>
        <begin position="5"/>
        <end position="130"/>
    </location>
</feature>
<gene>
    <name evidence="2" type="ORF">H9630_03135</name>
</gene>
<sequence>MSVQSKHIFVNLPVKNLDRSKAFFEEMGFGFDEEMTDEKGACMIIGPSIYGMLLTEEFFKSFSKREIADTSNSAEVITAISATSKDEVDSLVNAAFAAGAQRAGEKMDDEYMYLKSFKDLDGHMWEVLYMTEEETK</sequence>
<dbReference type="PROSITE" id="PS51819">
    <property type="entry name" value="VOC"/>
    <property type="match status" value="1"/>
</dbReference>
<accession>A0ABR8W9U4</accession>
<keyword evidence="2" id="KW-0560">Oxidoreductase</keyword>
<dbReference type="PANTHER" id="PTHR36503:SF2">
    <property type="entry name" value="BLR2408 PROTEIN"/>
    <property type="match status" value="1"/>
</dbReference>
<dbReference type="PANTHER" id="PTHR36503">
    <property type="entry name" value="BLR2520 PROTEIN"/>
    <property type="match status" value="1"/>
</dbReference>
<dbReference type="GO" id="GO:0051213">
    <property type="term" value="F:dioxygenase activity"/>
    <property type="evidence" value="ECO:0007669"/>
    <property type="project" value="UniProtKB-KW"/>
</dbReference>
<dbReference type="InterPro" id="IPR053863">
    <property type="entry name" value="Glyoxy/Ble-like_N"/>
</dbReference>
<dbReference type="Pfam" id="PF22677">
    <property type="entry name" value="Ble-like_N"/>
    <property type="match status" value="1"/>
</dbReference>
<protein>
    <submittedName>
        <fullName evidence="2">Glyoxalase/bleomycin resistance/extradiol dioxygenase family protein</fullName>
    </submittedName>
</protein>
<keyword evidence="3" id="KW-1185">Reference proteome</keyword>
<reference evidence="2 3" key="1">
    <citation type="submission" date="2020-08" db="EMBL/GenBank/DDBJ databases">
        <title>A Genomic Blueprint of the Chicken Gut Microbiome.</title>
        <authorList>
            <person name="Gilroy R."/>
            <person name="Ravi A."/>
            <person name="Getino M."/>
            <person name="Pursley I."/>
            <person name="Horton D.L."/>
            <person name="Alikhan N.-F."/>
            <person name="Baker D."/>
            <person name="Gharbi K."/>
            <person name="Hall N."/>
            <person name="Watson M."/>
            <person name="Adriaenssens E.M."/>
            <person name="Foster-Nyarko E."/>
            <person name="Jarju S."/>
            <person name="Secka A."/>
            <person name="Antonio M."/>
            <person name="Oren A."/>
            <person name="Chaudhuri R."/>
            <person name="La Ragione R.M."/>
            <person name="Hildebrand F."/>
            <person name="Pallen M.J."/>
        </authorList>
    </citation>
    <scope>NUCLEOTIDE SEQUENCE [LARGE SCALE GENOMIC DNA]</scope>
    <source>
        <strain evidence="2 3">Sa1BUA13</strain>
    </source>
</reference>
<keyword evidence="2" id="KW-0223">Dioxygenase</keyword>
<dbReference type="EMBL" id="JACSPU010000001">
    <property type="protein sequence ID" value="MBD8013800.1"/>
    <property type="molecule type" value="Genomic_DNA"/>
</dbReference>
<evidence type="ECO:0000313" key="3">
    <source>
        <dbReference type="Proteomes" id="UP000658980"/>
    </source>
</evidence>
<evidence type="ECO:0000259" key="1">
    <source>
        <dbReference type="PROSITE" id="PS51819"/>
    </source>
</evidence>
<dbReference type="Proteomes" id="UP000658980">
    <property type="component" value="Unassembled WGS sequence"/>
</dbReference>
<dbReference type="SUPFAM" id="SSF54593">
    <property type="entry name" value="Glyoxalase/Bleomycin resistance protein/Dihydroxybiphenyl dioxygenase"/>
    <property type="match status" value="1"/>
</dbReference>
<dbReference type="RefSeq" id="WP_191714021.1">
    <property type="nucleotide sequence ID" value="NZ_JACSPU010000001.1"/>
</dbReference>
<dbReference type="InterPro" id="IPR037523">
    <property type="entry name" value="VOC_core"/>
</dbReference>
<name>A0ABR8W9U4_9BACL</name>
<organism evidence="2 3">
    <name type="scientific">Planococcus wigleyi</name>
    <dbReference type="NCBI Taxonomy" id="2762216"/>
    <lineage>
        <taxon>Bacteria</taxon>
        <taxon>Bacillati</taxon>
        <taxon>Bacillota</taxon>
        <taxon>Bacilli</taxon>
        <taxon>Bacillales</taxon>
        <taxon>Caryophanaceae</taxon>
        <taxon>Planococcus</taxon>
    </lineage>
</organism>
<dbReference type="Gene3D" id="3.10.180.10">
    <property type="entry name" value="2,3-Dihydroxybiphenyl 1,2-Dioxygenase, domain 1"/>
    <property type="match status" value="1"/>
</dbReference>
<proteinExistence type="predicted"/>
<comment type="caution">
    <text evidence="2">The sequence shown here is derived from an EMBL/GenBank/DDBJ whole genome shotgun (WGS) entry which is preliminary data.</text>
</comment>
<evidence type="ECO:0000313" key="2">
    <source>
        <dbReference type="EMBL" id="MBD8013800.1"/>
    </source>
</evidence>
<dbReference type="InterPro" id="IPR029068">
    <property type="entry name" value="Glyas_Bleomycin-R_OHBP_Dase"/>
</dbReference>